<dbReference type="RefSeq" id="WP_012676052.1">
    <property type="nucleotide sequence ID" value="NC_012440.1"/>
</dbReference>
<dbReference type="KEGG" id="pmx:PERMA_0213"/>
<evidence type="ECO:0000313" key="1">
    <source>
        <dbReference type="EMBL" id="ACO03813.1"/>
    </source>
</evidence>
<dbReference type="OrthoDB" id="15195at2"/>
<organism evidence="1 2">
    <name type="scientific">Persephonella marina (strain DSM 14350 / EX-H1)</name>
    <dbReference type="NCBI Taxonomy" id="123214"/>
    <lineage>
        <taxon>Bacteria</taxon>
        <taxon>Pseudomonadati</taxon>
        <taxon>Aquificota</taxon>
        <taxon>Aquificia</taxon>
        <taxon>Aquificales</taxon>
        <taxon>Hydrogenothermaceae</taxon>
        <taxon>Persephonella</taxon>
    </lineage>
</organism>
<dbReference type="PaxDb" id="123214-PERMA_0213"/>
<accession>C0QTJ4</accession>
<dbReference type="STRING" id="123214.PERMA_0213"/>
<protein>
    <submittedName>
        <fullName evidence="1">Uncharacterized protein</fullName>
    </submittedName>
</protein>
<dbReference type="AlphaFoldDB" id="C0QTJ4"/>
<dbReference type="EMBL" id="CP001230">
    <property type="protein sequence ID" value="ACO03813.1"/>
    <property type="molecule type" value="Genomic_DNA"/>
</dbReference>
<evidence type="ECO:0000313" key="2">
    <source>
        <dbReference type="Proteomes" id="UP000001366"/>
    </source>
</evidence>
<sequence>MKKIPEYLNEISQKEGFSYFYHDETREVWISGYNKGVRFDLLVRPVKRRYIKVVYETPDERKVILFLSEKDALNRLKKIFSPEETVETV</sequence>
<dbReference type="HOGENOM" id="CLU_190032_0_0_0"/>
<keyword evidence="2" id="KW-1185">Reference proteome</keyword>
<name>C0QTJ4_PERMH</name>
<proteinExistence type="predicted"/>
<dbReference type="Proteomes" id="UP000001366">
    <property type="component" value="Chromosome"/>
</dbReference>
<gene>
    <name evidence="1" type="ordered locus">PERMA_0213</name>
</gene>
<reference evidence="1 2" key="1">
    <citation type="journal article" date="2009" name="J. Bacteriol.">
        <title>Complete and draft genome sequences of six members of the Aquificales.</title>
        <authorList>
            <person name="Reysenbach A.L."/>
            <person name="Hamamura N."/>
            <person name="Podar M."/>
            <person name="Griffiths E."/>
            <person name="Ferreira S."/>
            <person name="Hochstein R."/>
            <person name="Heidelberg J."/>
            <person name="Johnson J."/>
            <person name="Mead D."/>
            <person name="Pohorille A."/>
            <person name="Sarmiento M."/>
            <person name="Schweighofer K."/>
            <person name="Seshadri R."/>
            <person name="Voytek M.A."/>
        </authorList>
    </citation>
    <scope>NUCLEOTIDE SEQUENCE [LARGE SCALE GENOMIC DNA]</scope>
    <source>
        <strain evidence="2">DSM 14350 / EX-H1</strain>
    </source>
</reference>